<dbReference type="SMART" id="SM00116">
    <property type="entry name" value="CBS"/>
    <property type="match status" value="2"/>
</dbReference>
<gene>
    <name evidence="4" type="ORF">RHODGE_RHODGE_02872</name>
</gene>
<evidence type="ECO:0000313" key="4">
    <source>
        <dbReference type="EMBL" id="VCU09703.1"/>
    </source>
</evidence>
<organism evidence="4 5">
    <name type="scientific">Rhodoplanes serenus</name>
    <dbReference type="NCBI Taxonomy" id="200615"/>
    <lineage>
        <taxon>Bacteria</taxon>
        <taxon>Pseudomonadati</taxon>
        <taxon>Pseudomonadota</taxon>
        <taxon>Alphaproteobacteria</taxon>
        <taxon>Hyphomicrobiales</taxon>
        <taxon>Nitrobacteraceae</taxon>
        <taxon>Rhodoplanes</taxon>
    </lineage>
</organism>
<reference evidence="5" key="1">
    <citation type="submission" date="2018-10" db="EMBL/GenBank/DDBJ databases">
        <authorList>
            <person name="Peiro R."/>
            <person name="Begona"/>
            <person name="Cbmso G."/>
            <person name="Lopez M."/>
            <person name="Gonzalez S."/>
            <person name="Sacristan E."/>
            <person name="Castillo E."/>
        </authorList>
    </citation>
    <scope>NUCLEOTIDE SEQUENCE [LARGE SCALE GENOMIC DNA]</scope>
</reference>
<evidence type="ECO:0000313" key="5">
    <source>
        <dbReference type="Proteomes" id="UP000289200"/>
    </source>
</evidence>
<dbReference type="EMBL" id="UWOC01000152">
    <property type="protein sequence ID" value="VCU09703.1"/>
    <property type="molecule type" value="Genomic_DNA"/>
</dbReference>
<dbReference type="RefSeq" id="WP_129609531.1">
    <property type="nucleotide sequence ID" value="NZ_UWOC01000152.1"/>
</dbReference>
<proteinExistence type="predicted"/>
<accession>A0A447CWP7</accession>
<dbReference type="Gene3D" id="3.10.580.10">
    <property type="entry name" value="CBS-domain"/>
    <property type="match status" value="1"/>
</dbReference>
<dbReference type="Pfam" id="PF00571">
    <property type="entry name" value="CBS"/>
    <property type="match status" value="2"/>
</dbReference>
<dbReference type="InterPro" id="IPR000644">
    <property type="entry name" value="CBS_dom"/>
</dbReference>
<comment type="caution">
    <text evidence="4">The sequence shown here is derived from an EMBL/GenBank/DDBJ whole genome shotgun (WGS) entry which is preliminary data.</text>
</comment>
<keyword evidence="1 2" id="KW-0129">CBS domain</keyword>
<evidence type="ECO:0000256" key="1">
    <source>
        <dbReference type="ARBA" id="ARBA00023122"/>
    </source>
</evidence>
<evidence type="ECO:0000259" key="3">
    <source>
        <dbReference type="PROSITE" id="PS51371"/>
    </source>
</evidence>
<dbReference type="PROSITE" id="PS51371">
    <property type="entry name" value="CBS"/>
    <property type="match status" value="1"/>
</dbReference>
<dbReference type="SUPFAM" id="SSF54631">
    <property type="entry name" value="CBS-domain pair"/>
    <property type="match status" value="1"/>
</dbReference>
<dbReference type="PANTHER" id="PTHR43080">
    <property type="entry name" value="CBS DOMAIN-CONTAINING PROTEIN CBSX3, MITOCHONDRIAL"/>
    <property type="match status" value="1"/>
</dbReference>
<evidence type="ECO:0000256" key="2">
    <source>
        <dbReference type="PROSITE-ProRule" id="PRU00703"/>
    </source>
</evidence>
<keyword evidence="5" id="KW-1185">Reference proteome</keyword>
<dbReference type="OrthoDB" id="9928150at2"/>
<dbReference type="Proteomes" id="UP000289200">
    <property type="component" value="Unassembled WGS sequence"/>
</dbReference>
<dbReference type="InterPro" id="IPR046342">
    <property type="entry name" value="CBS_dom_sf"/>
</dbReference>
<name>A0A447CWP7_9BRAD</name>
<dbReference type="CDD" id="cd02205">
    <property type="entry name" value="CBS_pair_SF"/>
    <property type="match status" value="1"/>
</dbReference>
<protein>
    <recommendedName>
        <fullName evidence="3">CBS domain-containing protein</fullName>
    </recommendedName>
</protein>
<sequence>MTVGVDRPFRTLRRLAELRQPRPATVAVDVRLDIAAALMTERRLDALAVLLDGGTVVGVLTGRGVTGAVARHPETPPRALTVADAMDRLTIQAGPDTMVPEALALLAPDGPDHLVVLDDGRLVDLLSRTDLLAELAWHHAEVIREMRLQERIMHLQGTYSC</sequence>
<dbReference type="PANTHER" id="PTHR43080:SF29">
    <property type="entry name" value="OS02G0818000 PROTEIN"/>
    <property type="match status" value="1"/>
</dbReference>
<dbReference type="InterPro" id="IPR051257">
    <property type="entry name" value="Diverse_CBS-Domain"/>
</dbReference>
<dbReference type="AlphaFoldDB" id="A0A447CWP7"/>
<feature type="domain" description="CBS" evidence="3">
    <location>
        <begin position="86"/>
        <end position="142"/>
    </location>
</feature>